<keyword evidence="2" id="KW-0675">Receptor</keyword>
<evidence type="ECO:0000313" key="3">
    <source>
        <dbReference type="Proteomes" id="UP001518925"/>
    </source>
</evidence>
<dbReference type="Proteomes" id="UP001518925">
    <property type="component" value="Unassembled WGS sequence"/>
</dbReference>
<organism evidence="2 3">
    <name type="scientific">Bacillus suaedaesalsae</name>
    <dbReference type="NCBI Taxonomy" id="2810349"/>
    <lineage>
        <taxon>Bacteria</taxon>
        <taxon>Bacillati</taxon>
        <taxon>Bacillota</taxon>
        <taxon>Bacilli</taxon>
        <taxon>Bacillales</taxon>
        <taxon>Bacillaceae</taxon>
        <taxon>Bacillus</taxon>
    </lineage>
</organism>
<sequence>MSRENHTKLPKNGSTNLLIDETDSTNEPDFCKSISLVEEIYENDFTTQKSKLIELITNSTSFQTRRLGMEYYITQGEAELLESLIESEKESTDPLNREWAYTYEILLKKNKGLLYGDRLNETVLSMKSTSKETHLLLCILHMFGVYQAGQYESFFKVSEAILPEVQQIEDTFIRNSYELHLLELYCFSHLLMNQIDACRNKAMFMIEKAKANRFPISAINAYHNLAHSYMFESFDKAVQYLDQGQLLISLLPEDKAANRQRELNKTRDFLRSLWKKELETTPEDIVERAHRYIVRGEKEKGLRILDEIKIKQGNNLSAFQWYYYALGTGKEEHFLRAKQIFSAKKDKFFIQVLKNT</sequence>
<dbReference type="EMBL" id="JAFELM010000013">
    <property type="protein sequence ID" value="MBM6616540.1"/>
    <property type="molecule type" value="Genomic_DNA"/>
</dbReference>
<name>A0ABS2DDK6_9BACI</name>
<dbReference type="InterPro" id="IPR047705">
    <property type="entry name" value="AimR-like"/>
</dbReference>
<dbReference type="Pfam" id="PF22871">
    <property type="entry name" value="AimR"/>
    <property type="match status" value="1"/>
</dbReference>
<keyword evidence="3" id="KW-1185">Reference proteome</keyword>
<accession>A0ABS2DDK6</accession>
<gene>
    <name evidence="2" type="ORF">JR050_02440</name>
</gene>
<feature type="region of interest" description="Disordered" evidence="1">
    <location>
        <begin position="1"/>
        <end position="22"/>
    </location>
</feature>
<protein>
    <submittedName>
        <fullName evidence="2">AimR family lysis-lysogeny pheromone receptor</fullName>
    </submittedName>
</protein>
<evidence type="ECO:0000313" key="2">
    <source>
        <dbReference type="EMBL" id="MBM6616540.1"/>
    </source>
</evidence>
<dbReference type="RefSeq" id="WP_204201928.1">
    <property type="nucleotide sequence ID" value="NZ_JAFELM010000013.1"/>
</dbReference>
<comment type="caution">
    <text evidence="2">The sequence shown here is derived from an EMBL/GenBank/DDBJ whole genome shotgun (WGS) entry which is preliminary data.</text>
</comment>
<evidence type="ECO:0000256" key="1">
    <source>
        <dbReference type="SAM" id="MobiDB-lite"/>
    </source>
</evidence>
<proteinExistence type="predicted"/>
<dbReference type="NCBIfam" id="NF038310">
    <property type="entry name" value="lysogeny_AimR"/>
    <property type="match status" value="1"/>
</dbReference>
<reference evidence="2 3" key="1">
    <citation type="submission" date="2021-02" db="EMBL/GenBank/DDBJ databases">
        <title>Bacillus sp. RD4P76, an endophyte from a halophyte.</title>
        <authorList>
            <person name="Sun J.-Q."/>
        </authorList>
    </citation>
    <scope>NUCLEOTIDE SEQUENCE [LARGE SCALE GENOMIC DNA]</scope>
    <source>
        <strain evidence="2 3">RD4P76</strain>
    </source>
</reference>